<dbReference type="PANTHER" id="PTHR18887">
    <property type="entry name" value="GOLGI-ASSOCIATED PROTEIN GCP360-RELATED"/>
    <property type="match status" value="1"/>
</dbReference>
<dbReference type="KEGG" id="nss:113428112"/>
<dbReference type="GeneID" id="113428112"/>
<feature type="compositionally biased region" description="Low complexity" evidence="2">
    <location>
        <begin position="377"/>
        <end position="391"/>
    </location>
</feature>
<keyword evidence="4" id="KW-1185">Reference proteome</keyword>
<name>A0A6J1W246_9SAUR</name>
<reference evidence="5" key="1">
    <citation type="submission" date="2025-08" db="UniProtKB">
        <authorList>
            <consortium name="RefSeq"/>
        </authorList>
    </citation>
    <scope>IDENTIFICATION</scope>
</reference>
<accession>A0A6J1W246</accession>
<keyword evidence="3" id="KW-0812">Transmembrane</keyword>
<dbReference type="AlphaFoldDB" id="A0A6J1W246"/>
<feature type="region of interest" description="Disordered" evidence="2">
    <location>
        <begin position="13"/>
        <end position="49"/>
    </location>
</feature>
<evidence type="ECO:0000313" key="5">
    <source>
        <dbReference type="RefSeq" id="XP_026546459.1"/>
    </source>
</evidence>
<dbReference type="Proteomes" id="UP000504612">
    <property type="component" value="Unplaced"/>
</dbReference>
<keyword evidence="1" id="KW-0175">Coiled coil</keyword>
<proteinExistence type="predicted"/>
<feature type="region of interest" description="Disordered" evidence="2">
    <location>
        <begin position="116"/>
        <end position="144"/>
    </location>
</feature>
<keyword evidence="3" id="KW-0472">Membrane</keyword>
<evidence type="ECO:0000256" key="2">
    <source>
        <dbReference type="SAM" id="MobiDB-lite"/>
    </source>
</evidence>
<dbReference type="InterPro" id="IPR026202">
    <property type="entry name" value="GOLGB1"/>
</dbReference>
<sequence length="574" mass="63667">MLSRLSGLASTVLHELSGDGEDAGTAPSPAGPEFESSQQNMEEESPEDVLERLAHMEKLVAQLKTLLREKDAQLHQKDAMLEEERQAAEAKLLKLKLQAKVKVAHLNKRIEELAAQGGAAPAEGQPEEPPPPVQGDHSLSEGPVDETGALRRQLQEQEETVRELRGQLQEATGRLGDAQAQISCLQGDVLEKESLREEQALQLQAEIHQAEARQAEMQQNLRQLQRKVEEQEEALLGRTQVVELLQQELNVIQGEKQNLLEKLQKAEAALETSRTTLASAQEESRNLVKSLELELAEQKAAFQQSQEEVEEMRQELARAKAAQTEWDQERQAEVARHALEVAEKNQEMVELQKAEQDLHASYEAVQAENAQLWQKVDAPAESSPDDASATPGETPKRCPELGLSQPELETATGVPSPPLSQGPLLTDAAPGAPQEKDETNARELQELQTQLSEAKQQQSLARQGLSQLQQLLQEERERRLAAEEASSAAQEQIRRWESEEYAQSLETSIAMPPSHEHARLLGSAESAFSKARGPRGLPRVLRSLFCPRRLFSLLATLYLLGIHLLIFLHAVGRL</sequence>
<feature type="transmembrane region" description="Helical" evidence="3">
    <location>
        <begin position="550"/>
        <end position="571"/>
    </location>
</feature>
<dbReference type="GO" id="GO:0005793">
    <property type="term" value="C:endoplasmic reticulum-Golgi intermediate compartment"/>
    <property type="evidence" value="ECO:0007669"/>
    <property type="project" value="TreeGrafter"/>
</dbReference>
<dbReference type="GO" id="GO:0016020">
    <property type="term" value="C:membrane"/>
    <property type="evidence" value="ECO:0007669"/>
    <property type="project" value="TreeGrafter"/>
</dbReference>
<evidence type="ECO:0000256" key="3">
    <source>
        <dbReference type="SAM" id="Phobius"/>
    </source>
</evidence>
<gene>
    <name evidence="5" type="primary">LOC113428112</name>
</gene>
<feature type="region of interest" description="Disordered" evidence="2">
    <location>
        <begin position="377"/>
        <end position="439"/>
    </location>
</feature>
<evidence type="ECO:0000256" key="1">
    <source>
        <dbReference type="SAM" id="Coils"/>
    </source>
</evidence>
<organism evidence="4 5">
    <name type="scientific">Notechis scutatus</name>
    <name type="common">mainland tiger snake</name>
    <dbReference type="NCBI Taxonomy" id="8663"/>
    <lineage>
        <taxon>Eukaryota</taxon>
        <taxon>Metazoa</taxon>
        <taxon>Chordata</taxon>
        <taxon>Craniata</taxon>
        <taxon>Vertebrata</taxon>
        <taxon>Euteleostomi</taxon>
        <taxon>Lepidosauria</taxon>
        <taxon>Squamata</taxon>
        <taxon>Bifurcata</taxon>
        <taxon>Unidentata</taxon>
        <taxon>Episquamata</taxon>
        <taxon>Toxicofera</taxon>
        <taxon>Serpentes</taxon>
        <taxon>Colubroidea</taxon>
        <taxon>Elapidae</taxon>
        <taxon>Hydrophiinae</taxon>
        <taxon>Notechis</taxon>
    </lineage>
</organism>
<keyword evidence="3" id="KW-1133">Transmembrane helix</keyword>
<dbReference type="RefSeq" id="XP_026546459.1">
    <property type="nucleotide sequence ID" value="XM_026690674.1"/>
</dbReference>
<feature type="coiled-coil region" evidence="1">
    <location>
        <begin position="53"/>
        <end position="116"/>
    </location>
</feature>
<feature type="coiled-coil region" evidence="1">
    <location>
        <begin position="147"/>
        <end position="371"/>
    </location>
</feature>
<dbReference type="GO" id="GO:0005801">
    <property type="term" value="C:cis-Golgi network"/>
    <property type="evidence" value="ECO:0007669"/>
    <property type="project" value="TreeGrafter"/>
</dbReference>
<dbReference type="PANTHER" id="PTHR18887:SF2">
    <property type="entry name" value="GOLGIN SUBFAMILY B MEMBER 1"/>
    <property type="match status" value="1"/>
</dbReference>
<evidence type="ECO:0000313" key="4">
    <source>
        <dbReference type="Proteomes" id="UP000504612"/>
    </source>
</evidence>
<protein>
    <submittedName>
        <fullName evidence="5">Golgin subfamily B member 1-like</fullName>
    </submittedName>
</protein>